<dbReference type="AlphaFoldDB" id="A0A7S2TWL1"/>
<dbReference type="SUPFAM" id="SSF47323">
    <property type="entry name" value="Anticodon-binding domain of a subclass of class I aminoacyl-tRNA synthetases"/>
    <property type="match status" value="1"/>
</dbReference>
<evidence type="ECO:0000313" key="2">
    <source>
        <dbReference type="EMBL" id="CAD9770795.1"/>
    </source>
</evidence>
<dbReference type="CDD" id="cd07957">
    <property type="entry name" value="Anticodon_Ia_Met"/>
    <property type="match status" value="1"/>
</dbReference>
<dbReference type="GO" id="GO:0004825">
    <property type="term" value="F:methionine-tRNA ligase activity"/>
    <property type="evidence" value="ECO:0007669"/>
    <property type="project" value="InterPro"/>
</dbReference>
<sequence length="177" mass="19403">MMLTACNGVLANGLGNLAQRSLSLVFKNCDKHIPAAPSPDALTDEDNALLKAASELPSKVDEVLDANQQLHNYCRTVHFFIKSANVYIDQQEPWALKKTDPERMKTVLWVVLEVVRQASILLQPVMPNAMEKMLDQLGVPADQRMFADILGSPLEANAISKPVAVFPRVEAPAEAAQ</sequence>
<name>A0A7S2TWL1_9EUKA</name>
<dbReference type="EMBL" id="HBHP01023757">
    <property type="protein sequence ID" value="CAD9770795.1"/>
    <property type="molecule type" value="Transcribed_RNA"/>
</dbReference>
<protein>
    <recommendedName>
        <fullName evidence="1">Methionyl-tRNA synthetase anticodon-binding domain-containing protein</fullName>
    </recommendedName>
</protein>
<dbReference type="Gene3D" id="1.10.730.10">
    <property type="entry name" value="Isoleucyl-tRNA Synthetase, Domain 1"/>
    <property type="match status" value="1"/>
</dbReference>
<dbReference type="PANTHER" id="PTHR43326">
    <property type="entry name" value="METHIONYL-TRNA SYNTHETASE"/>
    <property type="match status" value="1"/>
</dbReference>
<gene>
    <name evidence="2" type="ORF">LSP00402_LOCUS14783</name>
</gene>
<dbReference type="Pfam" id="PF19303">
    <property type="entry name" value="Anticodon_3"/>
    <property type="match status" value="1"/>
</dbReference>
<organism evidence="2">
    <name type="scientific">Lotharella oceanica</name>
    <dbReference type="NCBI Taxonomy" id="641309"/>
    <lineage>
        <taxon>Eukaryota</taxon>
        <taxon>Sar</taxon>
        <taxon>Rhizaria</taxon>
        <taxon>Cercozoa</taxon>
        <taxon>Chlorarachniophyceae</taxon>
        <taxon>Lotharella</taxon>
    </lineage>
</organism>
<dbReference type="PANTHER" id="PTHR43326:SF1">
    <property type="entry name" value="METHIONINE--TRNA LIGASE, MITOCHONDRIAL"/>
    <property type="match status" value="1"/>
</dbReference>
<feature type="domain" description="Methionyl-tRNA synthetase anticodon-binding" evidence="1">
    <location>
        <begin position="41"/>
        <end position="142"/>
    </location>
</feature>
<accession>A0A7S2TWL1</accession>
<dbReference type="GO" id="GO:0006431">
    <property type="term" value="P:methionyl-tRNA aminoacylation"/>
    <property type="evidence" value="ECO:0007669"/>
    <property type="project" value="TreeGrafter"/>
</dbReference>
<evidence type="ECO:0000259" key="1">
    <source>
        <dbReference type="Pfam" id="PF19303"/>
    </source>
</evidence>
<dbReference type="InterPro" id="IPR041872">
    <property type="entry name" value="Anticodon_Met"/>
</dbReference>
<reference evidence="2" key="1">
    <citation type="submission" date="2021-01" db="EMBL/GenBank/DDBJ databases">
        <authorList>
            <person name="Corre E."/>
            <person name="Pelletier E."/>
            <person name="Niang G."/>
            <person name="Scheremetjew M."/>
            <person name="Finn R."/>
            <person name="Kale V."/>
            <person name="Holt S."/>
            <person name="Cochrane G."/>
            <person name="Meng A."/>
            <person name="Brown T."/>
            <person name="Cohen L."/>
        </authorList>
    </citation>
    <scope>NUCLEOTIDE SEQUENCE</scope>
    <source>
        <strain evidence="2">CCMP622</strain>
    </source>
</reference>
<proteinExistence type="predicted"/>
<dbReference type="InterPro" id="IPR023457">
    <property type="entry name" value="Met-tRNA_synth_2"/>
</dbReference>
<dbReference type="InterPro" id="IPR009080">
    <property type="entry name" value="tRNAsynth_Ia_anticodon-bd"/>
</dbReference>
<dbReference type="GO" id="GO:0005524">
    <property type="term" value="F:ATP binding"/>
    <property type="evidence" value="ECO:0007669"/>
    <property type="project" value="InterPro"/>
</dbReference>